<dbReference type="InterPro" id="IPR024361">
    <property type="entry name" value="BACON"/>
</dbReference>
<evidence type="ECO:0000259" key="1">
    <source>
        <dbReference type="Pfam" id="PF13004"/>
    </source>
</evidence>
<dbReference type="AlphaFoldDB" id="A0A0F5JNP3"/>
<dbReference type="RefSeq" id="WP_028726874.1">
    <property type="nucleotide sequence ID" value="NZ_AUAE01000011.1"/>
</dbReference>
<dbReference type="Pfam" id="PF13004">
    <property type="entry name" value="BACON"/>
    <property type="match status" value="2"/>
</dbReference>
<dbReference type="STRING" id="1203610.HMPREF1536_00952"/>
<comment type="caution">
    <text evidence="3">The sequence shown here is derived from an EMBL/GenBank/DDBJ whole genome shotgun (WGS) entry which is preliminary data.</text>
</comment>
<dbReference type="PANTHER" id="PTHR45661:SF3">
    <property type="entry name" value="IG-LIKE DOMAIN-CONTAINING PROTEIN"/>
    <property type="match status" value="1"/>
</dbReference>
<feature type="domain" description="BACON" evidence="1">
    <location>
        <begin position="330"/>
        <end position="383"/>
    </location>
</feature>
<name>A0A0F5JNP3_9BACT</name>
<proteinExistence type="predicted"/>
<dbReference type="SUPFAM" id="SSF52058">
    <property type="entry name" value="L domain-like"/>
    <property type="match status" value="1"/>
</dbReference>
<dbReference type="InterPro" id="IPR013783">
    <property type="entry name" value="Ig-like_fold"/>
</dbReference>
<gene>
    <name evidence="3" type="ORF">HMPREF1536_00952</name>
</gene>
<feature type="domain" description="BACON" evidence="2">
    <location>
        <begin position="32"/>
        <end position="111"/>
    </location>
</feature>
<organism evidence="3 4">
    <name type="scientific">Parabacteroides gordonii MS-1 = DSM 23371</name>
    <dbReference type="NCBI Taxonomy" id="1203610"/>
    <lineage>
        <taxon>Bacteria</taxon>
        <taxon>Pseudomonadati</taxon>
        <taxon>Bacteroidota</taxon>
        <taxon>Bacteroidia</taxon>
        <taxon>Bacteroidales</taxon>
        <taxon>Tannerellaceae</taxon>
        <taxon>Parabacteroides</taxon>
    </lineage>
</organism>
<dbReference type="InterPro" id="IPR032675">
    <property type="entry name" value="LRR_dom_sf"/>
</dbReference>
<keyword evidence="4" id="KW-1185">Reference proteome</keyword>
<dbReference type="InterPro" id="IPR053139">
    <property type="entry name" value="Surface_bspA-like"/>
</dbReference>
<dbReference type="Pfam" id="PF19190">
    <property type="entry name" value="BACON_2"/>
    <property type="match status" value="1"/>
</dbReference>
<evidence type="ECO:0000259" key="2">
    <source>
        <dbReference type="Pfam" id="PF19190"/>
    </source>
</evidence>
<dbReference type="Gene3D" id="3.80.10.10">
    <property type="entry name" value="Ribonuclease Inhibitor"/>
    <property type="match status" value="2"/>
</dbReference>
<sequence length="868" mass="93173">MIKQLTTLLLSTLLLAGCQEELPHSARIEEGKESLSFTQTSGTQTVKVRTSHAWTAVSSEPWLTVSPDKGGAGTYQLTLTAAANTTTEARTAQVDIQVGHKISTIKVSQAQQDVLGLDRNSAVVPWTAGSVEFTLSTNTADYEVTSDAEWLQPSDLKSMKEETLVLVYEENKTYDARTAKVTVSNGTLSSEVTVTQGGRGALYFVINRDTVDAADTRYELSLMKNTVSNGLRLLDYAPWIGLPPGSKAMPAEERLQLKLQPNTKTEPRKARLVISDTSTGTLLTDTFTLVQRGRENVLLPEIKSYEAAVAGETFEVPVTASGPFEVELPEDAPWLSGTNGVQLGGTLRFKVEENTRPEARTAVITLRLQSDIPLEVTITVTQAAAKVTDTELIPRLYNLPEVGVVIETVPVNLGAFRATVDYDAGDNASGWVQDIYSSAGKLHFRLEDNVAAGKRSAVIHLTPEDKGPVEIRINQSGTEGAYIELETPGTLASFIDFSRKERYKHIRLVAGNGINADDINTLRNAALAVEDIDLADVAMMNMPEGAFKANRTLQKIVLPKGLQSIGNAAFAGSRLKELAFSGSPVLTAIGDRAFEGCSGLVINGLFPSSLQSIGERAFAGAFTESESNELNLSGAPSLRTIGKDAFRACNTLTKLTLPMSLAEIGEGAFSECYNLEGTLTLSTSLTTIGAEAFYNCKNLTGTLKLPASLSELGERAFMRCAALQGLDLSACRLTAIGVEVFKESLSSVSGISDNSGKLTVPSGVTLVAASAFEDTGFTEVDLPATLAEIGRRAFYNCRNLSVVTCRRTGKVPVLDADYPAETFGGVDITGQRTLKVNPQAKKAYQTDLSWMKATPMTGGSIVWKIEDI</sequence>
<accession>A0A0F5JNP3</accession>
<dbReference type="HOGENOM" id="CLU_016338_0_0_10"/>
<dbReference type="PANTHER" id="PTHR45661">
    <property type="entry name" value="SURFACE ANTIGEN"/>
    <property type="match status" value="1"/>
</dbReference>
<feature type="domain" description="BACON" evidence="1">
    <location>
        <begin position="142"/>
        <end position="196"/>
    </location>
</feature>
<evidence type="ECO:0000313" key="3">
    <source>
        <dbReference type="EMBL" id="KKB59403.1"/>
    </source>
</evidence>
<dbReference type="InterPro" id="IPR026906">
    <property type="entry name" value="LRR_5"/>
</dbReference>
<dbReference type="PROSITE" id="PS51257">
    <property type="entry name" value="PROKAR_LIPOPROTEIN"/>
    <property type="match status" value="1"/>
</dbReference>
<evidence type="ECO:0000313" key="4">
    <source>
        <dbReference type="Proteomes" id="UP000033035"/>
    </source>
</evidence>
<dbReference type="PATRIC" id="fig|1203610.3.peg.976"/>
<dbReference type="Gene3D" id="2.60.40.10">
    <property type="entry name" value="Immunoglobulins"/>
    <property type="match status" value="3"/>
</dbReference>
<reference evidence="3 4" key="1">
    <citation type="submission" date="2013-04" db="EMBL/GenBank/DDBJ databases">
        <title>The Genome Sequence of Parabacteroides gordonii DSM 23371.</title>
        <authorList>
            <consortium name="The Broad Institute Genomics Platform"/>
            <person name="Earl A."/>
            <person name="Ward D."/>
            <person name="Feldgarden M."/>
            <person name="Gevers D."/>
            <person name="Martens E."/>
            <person name="Sakamoto M."/>
            <person name="Benno Y."/>
            <person name="Suzuki N."/>
            <person name="Matsunaga N."/>
            <person name="Koshihara K."/>
            <person name="Seki M."/>
            <person name="Komiya H."/>
            <person name="Walker B."/>
            <person name="Young S."/>
            <person name="Zeng Q."/>
            <person name="Gargeya S."/>
            <person name="Fitzgerald M."/>
            <person name="Haas B."/>
            <person name="Abouelleil A."/>
            <person name="Allen A.W."/>
            <person name="Alvarado L."/>
            <person name="Arachchi H.M."/>
            <person name="Berlin A.M."/>
            <person name="Chapman S.B."/>
            <person name="Gainer-Dewar J."/>
            <person name="Goldberg J."/>
            <person name="Griggs A."/>
            <person name="Gujja S."/>
            <person name="Hansen M."/>
            <person name="Howarth C."/>
            <person name="Imamovic A."/>
            <person name="Ireland A."/>
            <person name="Larimer J."/>
            <person name="McCowan C."/>
            <person name="Murphy C."/>
            <person name="Pearson M."/>
            <person name="Poon T.W."/>
            <person name="Priest M."/>
            <person name="Roberts A."/>
            <person name="Saif S."/>
            <person name="Shea T."/>
            <person name="Sisk P."/>
            <person name="Sykes S."/>
            <person name="Wortman J."/>
            <person name="Nusbaum C."/>
            <person name="Birren B."/>
        </authorList>
    </citation>
    <scope>NUCLEOTIDE SEQUENCE [LARGE SCALE GENOMIC DNA]</scope>
    <source>
        <strain evidence="3 4">MS-1</strain>
    </source>
</reference>
<dbReference type="EMBL" id="AQHW01000005">
    <property type="protein sequence ID" value="KKB59403.1"/>
    <property type="molecule type" value="Genomic_DNA"/>
</dbReference>
<protein>
    <recommendedName>
        <fullName evidence="1 2">BACON domain-containing protein</fullName>
    </recommendedName>
</protein>
<dbReference type="CDD" id="cd14948">
    <property type="entry name" value="BACON"/>
    <property type="match status" value="2"/>
</dbReference>
<dbReference type="Pfam" id="PF13306">
    <property type="entry name" value="LRR_5"/>
    <property type="match status" value="2"/>
</dbReference>
<dbReference type="Gene3D" id="3.40.50.12480">
    <property type="match status" value="1"/>
</dbReference>
<dbReference type="Proteomes" id="UP000033035">
    <property type="component" value="Unassembled WGS sequence"/>
</dbReference>